<evidence type="ECO:0000313" key="7">
    <source>
        <dbReference type="Proteomes" id="UP001295684"/>
    </source>
</evidence>
<comment type="caution">
    <text evidence="6">The sequence shown here is derived from an EMBL/GenBank/DDBJ whole genome shotgun (WGS) entry which is preliminary data.</text>
</comment>
<dbReference type="InterPro" id="IPR001199">
    <property type="entry name" value="Cyt_B5-like_heme/steroid-bd"/>
</dbReference>
<feature type="domain" description="Cytochrome b5 heme-binding" evidence="5">
    <location>
        <begin position="211"/>
        <end position="286"/>
    </location>
</feature>
<dbReference type="SUPFAM" id="SSF55856">
    <property type="entry name" value="Cytochrome b5-like heme/steroid binding domain"/>
    <property type="match status" value="1"/>
</dbReference>
<dbReference type="AlphaFoldDB" id="A0AAD1XR04"/>
<dbReference type="InterPro" id="IPR018506">
    <property type="entry name" value="Cyt_B5_heme-BS"/>
</dbReference>
<dbReference type="GO" id="GO:0005737">
    <property type="term" value="C:cytoplasm"/>
    <property type="evidence" value="ECO:0007669"/>
    <property type="project" value="TreeGrafter"/>
</dbReference>
<dbReference type="EMBL" id="CAMPGE010019243">
    <property type="protein sequence ID" value="CAI2377593.1"/>
    <property type="molecule type" value="Genomic_DNA"/>
</dbReference>
<dbReference type="GO" id="GO:0020037">
    <property type="term" value="F:heme binding"/>
    <property type="evidence" value="ECO:0007669"/>
    <property type="project" value="UniProtKB-UniRule"/>
</dbReference>
<keyword evidence="3 4" id="KW-0408">Iron</keyword>
<reference evidence="6" key="1">
    <citation type="submission" date="2023-07" db="EMBL/GenBank/DDBJ databases">
        <authorList>
            <consortium name="AG Swart"/>
            <person name="Singh M."/>
            <person name="Singh A."/>
            <person name="Seah K."/>
            <person name="Emmerich C."/>
        </authorList>
    </citation>
    <scope>NUCLEOTIDE SEQUENCE</scope>
    <source>
        <strain evidence="6">DP1</strain>
    </source>
</reference>
<keyword evidence="1 4" id="KW-0349">Heme</keyword>
<dbReference type="Pfam" id="PF00173">
    <property type="entry name" value="Cyt-b5"/>
    <property type="match status" value="1"/>
</dbReference>
<organism evidence="6 7">
    <name type="scientific">Euplotes crassus</name>
    <dbReference type="NCBI Taxonomy" id="5936"/>
    <lineage>
        <taxon>Eukaryota</taxon>
        <taxon>Sar</taxon>
        <taxon>Alveolata</taxon>
        <taxon>Ciliophora</taxon>
        <taxon>Intramacronucleata</taxon>
        <taxon>Spirotrichea</taxon>
        <taxon>Hypotrichia</taxon>
        <taxon>Euplotida</taxon>
        <taxon>Euplotidae</taxon>
        <taxon>Moneuplotes</taxon>
    </lineage>
</organism>
<dbReference type="PANTHER" id="PTHR46237">
    <property type="entry name" value="CYTOCHROME B5 REDUCTASE 4 FAMILY MEMBER"/>
    <property type="match status" value="1"/>
</dbReference>
<dbReference type="InterPro" id="IPR051872">
    <property type="entry name" value="Cytochrome_b5/Flavoprotein_Rdt"/>
</dbReference>
<evidence type="ECO:0000256" key="4">
    <source>
        <dbReference type="RuleBase" id="RU362121"/>
    </source>
</evidence>
<dbReference type="Proteomes" id="UP001295684">
    <property type="component" value="Unassembled WGS sequence"/>
</dbReference>
<dbReference type="InterPro" id="IPR036400">
    <property type="entry name" value="Cyt_B5-like_heme/steroid_sf"/>
</dbReference>
<keyword evidence="7" id="KW-1185">Reference proteome</keyword>
<keyword evidence="2 4" id="KW-0479">Metal-binding</keyword>
<evidence type="ECO:0000256" key="2">
    <source>
        <dbReference type="ARBA" id="ARBA00022723"/>
    </source>
</evidence>
<accession>A0AAD1XR04</accession>
<evidence type="ECO:0000259" key="5">
    <source>
        <dbReference type="PROSITE" id="PS50255"/>
    </source>
</evidence>
<comment type="similarity">
    <text evidence="4">Belongs to the cytochrome b5 family.</text>
</comment>
<dbReference type="PANTHER" id="PTHR46237:SF1">
    <property type="entry name" value="CYTOCHROME B5 REDUCTASE 4"/>
    <property type="match status" value="1"/>
</dbReference>
<dbReference type="PROSITE" id="PS00191">
    <property type="entry name" value="CYTOCHROME_B5_1"/>
    <property type="match status" value="1"/>
</dbReference>
<evidence type="ECO:0000256" key="3">
    <source>
        <dbReference type="ARBA" id="ARBA00023004"/>
    </source>
</evidence>
<name>A0AAD1XR04_EUPCR</name>
<protein>
    <recommendedName>
        <fullName evidence="5">Cytochrome b5 heme-binding domain-containing protein</fullName>
    </recommendedName>
</protein>
<sequence>MEPKYSIDFEHTSRLFQLKYHDLTTKKEMATVILYFQDAIREYLGTDKVHFEVDGEEAGPGEILDNLESKLSVVTENEIVPEDSLDKFVMYVNKKNQLIKVTKRKRDPTSSAATRDMKEFHEILSFDIHKLPHRKAHSIDSDDYVTESFFKMPLPVIKTTMYEEDKKEEDFEDPDEVPKARKKVPIKDGISQQKFILESMGKAAVTKTPGAKYYTMEEVAKHKKADDCWTVWQGKVYDITSYVKSHPGGKKIMAGAGKDCTELFNKYHHWVNANFIIGKLQIGVLKY</sequence>
<proteinExistence type="inferred from homology"/>
<gene>
    <name evidence="6" type="ORF">ECRASSUSDP1_LOCUS18981</name>
</gene>
<dbReference type="SMART" id="SM01117">
    <property type="entry name" value="Cyt-b5"/>
    <property type="match status" value="1"/>
</dbReference>
<evidence type="ECO:0000313" key="6">
    <source>
        <dbReference type="EMBL" id="CAI2377593.1"/>
    </source>
</evidence>
<dbReference type="GO" id="GO:0004128">
    <property type="term" value="F:cytochrome-b5 reductase activity, acting on NAD(P)H"/>
    <property type="evidence" value="ECO:0007669"/>
    <property type="project" value="TreeGrafter"/>
</dbReference>
<dbReference type="FunFam" id="3.10.120.10:FF:000007">
    <property type="entry name" value="Sulfite oxidase, mitochondrial"/>
    <property type="match status" value="1"/>
</dbReference>
<dbReference type="GO" id="GO:0046872">
    <property type="term" value="F:metal ion binding"/>
    <property type="evidence" value="ECO:0007669"/>
    <property type="project" value="UniProtKB-UniRule"/>
</dbReference>
<dbReference type="PROSITE" id="PS50255">
    <property type="entry name" value="CYTOCHROME_B5_2"/>
    <property type="match status" value="1"/>
</dbReference>
<evidence type="ECO:0000256" key="1">
    <source>
        <dbReference type="ARBA" id="ARBA00022617"/>
    </source>
</evidence>
<dbReference type="Gene3D" id="3.10.120.10">
    <property type="entry name" value="Cytochrome b5-like heme/steroid binding domain"/>
    <property type="match status" value="1"/>
</dbReference>